<dbReference type="PANTHER" id="PTHR46191:SF2">
    <property type="entry name" value="HALOACID DEHALOGENASE-LIKE HYDROLASE DOMAIN-CONTAINING PROTEIN 3"/>
    <property type="match status" value="1"/>
</dbReference>
<reference evidence="1" key="1">
    <citation type="submission" date="2016-01" db="EMBL/GenBank/DDBJ databases">
        <title>Reference transcriptome for the parasite Schistocephalus solidus: insights into the molecular evolution of parasitism.</title>
        <authorList>
            <person name="Hebert F.O."/>
            <person name="Grambauer S."/>
            <person name="Barber I."/>
            <person name="Landry C.R."/>
            <person name="Aubin-Horth N."/>
        </authorList>
    </citation>
    <scope>NUCLEOTIDE SEQUENCE</scope>
</reference>
<accession>A0A0X3Q7B7</accession>
<dbReference type="Pfam" id="PF00702">
    <property type="entry name" value="Hydrolase"/>
    <property type="match status" value="1"/>
</dbReference>
<gene>
    <name evidence="1" type="primary">REG2</name>
    <name evidence="1" type="ORF">TR117325</name>
</gene>
<dbReference type="InterPro" id="IPR023214">
    <property type="entry name" value="HAD_sf"/>
</dbReference>
<dbReference type="GO" id="GO:0005634">
    <property type="term" value="C:nucleus"/>
    <property type="evidence" value="ECO:0007669"/>
    <property type="project" value="TreeGrafter"/>
</dbReference>
<proteinExistence type="predicted"/>
<dbReference type="PANTHER" id="PTHR46191">
    <property type="match status" value="1"/>
</dbReference>
<dbReference type="InterPro" id="IPR036412">
    <property type="entry name" value="HAD-like_sf"/>
</dbReference>
<evidence type="ECO:0000313" key="1">
    <source>
        <dbReference type="EMBL" id="JAP56612.1"/>
    </source>
</evidence>
<dbReference type="AlphaFoldDB" id="A0A0X3Q7B7"/>
<name>A0A0X3Q7B7_SCHSO</name>
<dbReference type="InterPro" id="IPR051828">
    <property type="entry name" value="HAD-like_hydrolase_domain"/>
</dbReference>
<dbReference type="Gene3D" id="3.40.50.1000">
    <property type="entry name" value="HAD superfamily/HAD-like"/>
    <property type="match status" value="1"/>
</dbReference>
<dbReference type="SUPFAM" id="SSF56784">
    <property type="entry name" value="HAD-like"/>
    <property type="match status" value="1"/>
</dbReference>
<dbReference type="EMBL" id="GEEE01006613">
    <property type="protein sequence ID" value="JAP56612.1"/>
    <property type="molecule type" value="Transcribed_RNA"/>
</dbReference>
<sequence length="308" mass="34811">VTPQVFKNVSVFTPRVVIMGPWKHVRFLSIDLFRTLIMPKEGISKTYSDFGKRLLNFDFDESSVSKAFTEAFAAVQSRWPNFGSKHKISTGKWWREVIIRTFQNSSSISETDIRHTLTLERTNDLCDWYAGSKPWVLMPGTISGLDKLTKIGLYLCILSNSDDRTPKIVQNLNLDHYFKFIFFSASCAYMKPDKHIFHCVAERFSQTTGGNLDSEACLRYYAHIGDSPTRDYWGAVRAGCGGGAFLFKPHLTEAGDQNKPSSVPTNAYSTTWAYTEPGLSDVPARNIVPSLLELANRLEVHNRLFAVD</sequence>
<organism evidence="1">
    <name type="scientific">Schistocephalus solidus</name>
    <name type="common">Tapeworm</name>
    <dbReference type="NCBI Taxonomy" id="70667"/>
    <lineage>
        <taxon>Eukaryota</taxon>
        <taxon>Metazoa</taxon>
        <taxon>Spiralia</taxon>
        <taxon>Lophotrochozoa</taxon>
        <taxon>Platyhelminthes</taxon>
        <taxon>Cestoda</taxon>
        <taxon>Eucestoda</taxon>
        <taxon>Diphyllobothriidea</taxon>
        <taxon>Diphyllobothriidae</taxon>
        <taxon>Schistocephalus</taxon>
    </lineage>
</organism>
<feature type="non-terminal residue" evidence="1">
    <location>
        <position position="1"/>
    </location>
</feature>
<dbReference type="Gene3D" id="1.10.150.720">
    <property type="entry name" value="Haloacid dehalogenase-like hydrolase"/>
    <property type="match status" value="1"/>
</dbReference>
<dbReference type="InterPro" id="IPR044924">
    <property type="entry name" value="HAD-SF_hydro_IA_REG-2-like_cap"/>
</dbReference>
<protein>
    <submittedName>
        <fullName evidence="1">Rhythmically expressed gene 2 protein</fullName>
    </submittedName>
</protein>